<sequence>MSLNDTIQSEWGWVGFDIDRVLMLNAFGNVLFLSQDGQYWRICPEDLGCEIVATTEAEYQALLADEEFQLDWEMEKLVEVAVDTWGALPEGYSYCFKIWSPLGGEYAPDNIGMAPTAQVIGAAGNVALQIKDLPDGAEIQVKVVD</sequence>
<dbReference type="Pfam" id="PF08906">
    <property type="entry name" value="T6SS_Tdi1_C"/>
    <property type="match status" value="1"/>
</dbReference>
<dbReference type="EMBL" id="JAQQKX010000026">
    <property type="protein sequence ID" value="MDC7685258.1"/>
    <property type="molecule type" value="Genomic_DNA"/>
</dbReference>
<evidence type="ECO:0000313" key="3">
    <source>
        <dbReference type="Proteomes" id="UP001214854"/>
    </source>
</evidence>
<proteinExistence type="predicted"/>
<dbReference type="InterPro" id="IPR015002">
    <property type="entry name" value="T6SS_Tdi1_C"/>
</dbReference>
<reference evidence="2 3" key="1">
    <citation type="submission" date="2023-01" db="EMBL/GenBank/DDBJ databases">
        <title>Novel species of the genus Asticcacaulis isolated from rivers.</title>
        <authorList>
            <person name="Lu H."/>
        </authorList>
    </citation>
    <scope>NUCLEOTIDE SEQUENCE [LARGE SCALE GENOMIC DNA]</scope>
    <source>
        <strain evidence="2 3">BYS171W</strain>
    </source>
</reference>
<feature type="domain" description="T6SS immunity protein Tdi1 C-terminal" evidence="1">
    <location>
        <begin position="55"/>
        <end position="111"/>
    </location>
</feature>
<name>A0ABT5HYX2_9CAUL</name>
<dbReference type="RefSeq" id="WP_272749760.1">
    <property type="nucleotide sequence ID" value="NZ_JAQQKX010000026.1"/>
</dbReference>
<accession>A0ABT5HYX2</accession>
<dbReference type="Proteomes" id="UP001214854">
    <property type="component" value="Unassembled WGS sequence"/>
</dbReference>
<comment type="caution">
    <text evidence="2">The sequence shown here is derived from an EMBL/GenBank/DDBJ whole genome shotgun (WGS) entry which is preliminary data.</text>
</comment>
<evidence type="ECO:0000259" key="1">
    <source>
        <dbReference type="Pfam" id="PF08906"/>
    </source>
</evidence>
<protein>
    <submittedName>
        <fullName evidence="2">DUF1851 domain-containing protein</fullName>
    </submittedName>
</protein>
<evidence type="ECO:0000313" key="2">
    <source>
        <dbReference type="EMBL" id="MDC7685258.1"/>
    </source>
</evidence>
<keyword evidence="3" id="KW-1185">Reference proteome</keyword>
<gene>
    <name evidence="2" type="ORF">PQU92_18395</name>
</gene>
<organism evidence="2 3">
    <name type="scientific">Asticcacaulis aquaticus</name>
    <dbReference type="NCBI Taxonomy" id="2984212"/>
    <lineage>
        <taxon>Bacteria</taxon>
        <taxon>Pseudomonadati</taxon>
        <taxon>Pseudomonadota</taxon>
        <taxon>Alphaproteobacteria</taxon>
        <taxon>Caulobacterales</taxon>
        <taxon>Caulobacteraceae</taxon>
        <taxon>Asticcacaulis</taxon>
    </lineage>
</organism>